<organism evidence="1 2">
    <name type="scientific">Ursus maritimus</name>
    <name type="common">Polar bear</name>
    <name type="synonym">Thalarctos maritimus</name>
    <dbReference type="NCBI Taxonomy" id="29073"/>
    <lineage>
        <taxon>Eukaryota</taxon>
        <taxon>Metazoa</taxon>
        <taxon>Chordata</taxon>
        <taxon>Craniata</taxon>
        <taxon>Vertebrata</taxon>
        <taxon>Euteleostomi</taxon>
        <taxon>Mammalia</taxon>
        <taxon>Eutheria</taxon>
        <taxon>Laurasiatheria</taxon>
        <taxon>Carnivora</taxon>
        <taxon>Caniformia</taxon>
        <taxon>Ursidae</taxon>
        <taxon>Ursus</taxon>
    </lineage>
</organism>
<sequence length="298" mass="32220">MEEGPSLGWWRVGLLGSKLGGGREVAFAPRALRENRNREREEMAGCVQRESQCSSVSPAHRVAQGCAGDTAQRHRMFSHVVNMLCPHPRFLPLCRFICSDTSFAYCSGCPPRRLVERCSRGFSGEGGPCLEFSKNVLRALWHCHLWGTGTLEQRKQRRTGPRGVIADGREEPALLLHTWPVGPPGRGTWSLRLPPALTDHLTSTKPGIELGDAMTRQDKVPDQGGESLEEHAGTSSLGAGSVCYAAPVVGCRLSTGERRALTAIILPSVMDAMPVSRMDSDVSPVMTGPQARGVALGS</sequence>
<reference evidence="2" key="1">
    <citation type="submission" date="2025-08" db="UniProtKB">
        <authorList>
            <consortium name="RefSeq"/>
        </authorList>
    </citation>
    <scope>IDENTIFICATION</scope>
    <source>
        <tissue evidence="2">Whole blood</tissue>
    </source>
</reference>
<dbReference type="KEGG" id="umr:121103264"/>
<dbReference type="AlphaFoldDB" id="A0A8M1G1F0"/>
<gene>
    <name evidence="2" type="primary">LOC121103264</name>
</gene>
<protein>
    <submittedName>
        <fullName evidence="2">Uncharacterized protein LOC121103264</fullName>
    </submittedName>
</protein>
<dbReference type="GeneID" id="121103264"/>
<proteinExistence type="predicted"/>
<evidence type="ECO:0000313" key="2">
    <source>
        <dbReference type="RefSeq" id="XP_040488595.1"/>
    </source>
</evidence>
<name>A0A8M1G1F0_URSMA</name>
<dbReference type="Proteomes" id="UP000261680">
    <property type="component" value="Unplaced"/>
</dbReference>
<dbReference type="RefSeq" id="XP_040488595.1">
    <property type="nucleotide sequence ID" value="XM_040632661.1"/>
</dbReference>
<accession>A0A8M1G1F0</accession>
<keyword evidence="1" id="KW-1185">Reference proteome</keyword>
<evidence type="ECO:0000313" key="1">
    <source>
        <dbReference type="Proteomes" id="UP000261680"/>
    </source>
</evidence>